<dbReference type="RefSeq" id="WP_146376257.1">
    <property type="nucleotide sequence ID" value="NZ_VOHW01000025.1"/>
</dbReference>
<organism evidence="2 3">
    <name type="scientific">Parabacteroides distasonis</name>
    <dbReference type="NCBI Taxonomy" id="823"/>
    <lineage>
        <taxon>Bacteria</taxon>
        <taxon>Pseudomonadati</taxon>
        <taxon>Bacteroidota</taxon>
        <taxon>Bacteroidia</taxon>
        <taxon>Bacteroidales</taxon>
        <taxon>Tannerellaceae</taxon>
        <taxon>Parabacteroides</taxon>
    </lineage>
</organism>
<sequence>MSSRLSGLVYNDSIKENLRSELSGQITFWSRPDSIGVQYKVADMIFEVENNSRVEGGSCLQKSDSSAIDLSVQDDLVDRSETVSLNLTDSKLFDAGLLSLIIGIGISLLIGCFFIKGRK</sequence>
<dbReference type="Proteomes" id="UP000315827">
    <property type="component" value="Unassembled WGS sequence"/>
</dbReference>
<dbReference type="AlphaFoldDB" id="A0A5C6K3S9"/>
<proteinExistence type="predicted"/>
<feature type="transmembrane region" description="Helical" evidence="1">
    <location>
        <begin position="95"/>
        <end position="115"/>
    </location>
</feature>
<protein>
    <submittedName>
        <fullName evidence="2">Uncharacterized protein</fullName>
    </submittedName>
</protein>
<keyword evidence="1" id="KW-0472">Membrane</keyword>
<evidence type="ECO:0000313" key="2">
    <source>
        <dbReference type="EMBL" id="TWV57750.1"/>
    </source>
</evidence>
<evidence type="ECO:0000313" key="3">
    <source>
        <dbReference type="Proteomes" id="UP000315827"/>
    </source>
</evidence>
<dbReference type="EMBL" id="VOHW01000025">
    <property type="protein sequence ID" value="TWV57750.1"/>
    <property type="molecule type" value="Genomic_DNA"/>
</dbReference>
<accession>A0A5C6K3S9</accession>
<reference evidence="2 3" key="1">
    <citation type="submission" date="2019-07" db="EMBL/GenBank/DDBJ databases">
        <title>Genome sequencing of Parabacteroides distasonis iSURF_7.</title>
        <authorList>
            <person name="Degefu H.N."/>
            <person name="Ruoff K.L."/>
            <person name="Price C.E."/>
            <person name="Valls R.A."/>
            <person name="O'Toole G.A."/>
        </authorList>
    </citation>
    <scope>NUCLEOTIDE SEQUENCE [LARGE SCALE GENOMIC DNA]</scope>
    <source>
        <strain evidence="2 3">CFPLTA003_1B</strain>
    </source>
</reference>
<keyword evidence="1" id="KW-0812">Transmembrane</keyword>
<gene>
    <name evidence="2" type="ORF">FSA05_22610</name>
</gene>
<evidence type="ECO:0000256" key="1">
    <source>
        <dbReference type="SAM" id="Phobius"/>
    </source>
</evidence>
<name>A0A5C6K3S9_PARDI</name>
<keyword evidence="1" id="KW-1133">Transmembrane helix</keyword>
<comment type="caution">
    <text evidence="2">The sequence shown here is derived from an EMBL/GenBank/DDBJ whole genome shotgun (WGS) entry which is preliminary data.</text>
</comment>